<accession>A0ABT3RXR3</accession>
<comment type="caution">
    <text evidence="1">The sequence shown here is derived from an EMBL/GenBank/DDBJ whole genome shotgun (WGS) entry which is preliminary data.</text>
</comment>
<keyword evidence="2" id="KW-1185">Reference proteome</keyword>
<evidence type="ECO:0000313" key="2">
    <source>
        <dbReference type="Proteomes" id="UP001209885"/>
    </source>
</evidence>
<protein>
    <submittedName>
        <fullName evidence="1">Uncharacterized protein</fullName>
    </submittedName>
</protein>
<evidence type="ECO:0000313" key="1">
    <source>
        <dbReference type="EMBL" id="MCX2746169.1"/>
    </source>
</evidence>
<organism evidence="1 2">
    <name type="scientific">Mangrovivirga halotolerans</name>
    <dbReference type="NCBI Taxonomy" id="2993936"/>
    <lineage>
        <taxon>Bacteria</taxon>
        <taxon>Pseudomonadati</taxon>
        <taxon>Bacteroidota</taxon>
        <taxon>Cytophagia</taxon>
        <taxon>Cytophagales</taxon>
        <taxon>Mangrovivirgaceae</taxon>
        <taxon>Mangrovivirga</taxon>
    </lineage>
</organism>
<reference evidence="1 2" key="1">
    <citation type="submission" date="2022-11" db="EMBL/GenBank/DDBJ databases">
        <title>The characterization of three novel Bacteroidetes species and genomic analysis of their roles in tidal elemental geochemical cycles.</title>
        <authorList>
            <person name="Ma K."/>
        </authorList>
    </citation>
    <scope>NUCLEOTIDE SEQUENCE [LARGE SCALE GENOMIC DNA]</scope>
    <source>
        <strain evidence="1 2">M17</strain>
    </source>
</reference>
<sequence length="181" mass="21373">MKHFYKAILILLCFSCDKPNESKDIKIFNEFSVGLVEAWSKSISTHPVPKIINQVGDTIIIERDIKLVKRSSDTLDCPECYAELKAETELLITKIDEHIIHLKVTDINNDKITGYLFKDDFLDAIYPYIDFQRRDLLNDFNKRREELKFEIMKKHHISEEEFYSKVAEKYRQKTGNRGFSF</sequence>
<dbReference type="EMBL" id="JAPFQN010000021">
    <property type="protein sequence ID" value="MCX2746169.1"/>
    <property type="molecule type" value="Genomic_DNA"/>
</dbReference>
<gene>
    <name evidence="1" type="ORF">OO013_19985</name>
</gene>
<dbReference type="Proteomes" id="UP001209885">
    <property type="component" value="Unassembled WGS sequence"/>
</dbReference>
<name>A0ABT3RXR3_9BACT</name>
<dbReference type="RefSeq" id="WP_266058898.1">
    <property type="nucleotide sequence ID" value="NZ_JAPFQN010000021.1"/>
</dbReference>
<proteinExistence type="predicted"/>